<reference evidence="4 6" key="1">
    <citation type="submission" date="2023-07" db="EMBL/GenBank/DDBJ databases">
        <title>Unpublished Manusciprt.</title>
        <authorList>
            <person name="Aydin F."/>
            <person name="Tarhane S."/>
            <person name="Saticioglu I.B."/>
            <person name="Karakaya E."/>
            <person name="Abay S."/>
            <person name="Guran O."/>
            <person name="Bozkurt E."/>
            <person name="Uzum N."/>
            <person name="Olgun K."/>
            <person name="Jablonski D."/>
        </authorList>
    </citation>
    <scope>NUCLEOTIDE SEQUENCE</scope>
    <source>
        <strain evidence="6">faydin-H75</strain>
        <strain evidence="4">Faydin-H76</strain>
    </source>
</reference>
<evidence type="ECO:0000256" key="2">
    <source>
        <dbReference type="SAM" id="Phobius"/>
    </source>
</evidence>
<evidence type="ECO:0000313" key="3">
    <source>
        <dbReference type="EMBL" id="MDO7253848.1"/>
    </source>
</evidence>
<reference evidence="3" key="2">
    <citation type="submission" date="2023-07" db="EMBL/GenBank/DDBJ databases">
        <authorList>
            <person name="Aydin F."/>
            <person name="Tarhane S."/>
            <person name="Saticioglu I.B."/>
            <person name="Karakaya E."/>
            <person name="Abay S."/>
            <person name="Guran O."/>
            <person name="Bozkurt E."/>
            <person name="Uzum N."/>
            <person name="Olgun K."/>
            <person name="Jablonski D."/>
        </authorList>
    </citation>
    <scope>NUCLEOTIDE SEQUENCE</scope>
    <source>
        <strain evidence="3">Faydin-H75</strain>
    </source>
</reference>
<accession>A0AA90PKR3</accession>
<proteinExistence type="predicted"/>
<feature type="region of interest" description="Disordered" evidence="1">
    <location>
        <begin position="389"/>
        <end position="415"/>
    </location>
</feature>
<organism evidence="4 5">
    <name type="scientific">Helicobacter cappadocius</name>
    <dbReference type="NCBI Taxonomy" id="3063998"/>
    <lineage>
        <taxon>Bacteria</taxon>
        <taxon>Pseudomonadati</taxon>
        <taxon>Campylobacterota</taxon>
        <taxon>Epsilonproteobacteria</taxon>
        <taxon>Campylobacterales</taxon>
        <taxon>Helicobacteraceae</taxon>
        <taxon>Helicobacter</taxon>
    </lineage>
</organism>
<dbReference type="Proteomes" id="UP001240777">
    <property type="component" value="Unassembled WGS sequence"/>
</dbReference>
<dbReference type="Proteomes" id="UP001177258">
    <property type="component" value="Unassembled WGS sequence"/>
</dbReference>
<dbReference type="AlphaFoldDB" id="A0AA90PKR3"/>
<evidence type="ECO:0000313" key="6">
    <source>
        <dbReference type="Proteomes" id="UP001240777"/>
    </source>
</evidence>
<evidence type="ECO:0000256" key="1">
    <source>
        <dbReference type="SAM" id="MobiDB-lite"/>
    </source>
</evidence>
<keyword evidence="6" id="KW-1185">Reference proteome</keyword>
<reference evidence="3 5" key="3">
    <citation type="journal article" date="2024" name="Syst. Appl. Microbiol.">
        <title>Helicobacter cappadocius sp. nov., from lizards: The first psychrotrophic Helicobacter species.</title>
        <authorList>
            <person name="Aydin F."/>
            <person name="Tarhane S."/>
            <person name="Karakaya E."/>
            <person name="Abay S."/>
            <person name="Kayman T."/>
            <person name="Guran O."/>
            <person name="Bozkurt E."/>
            <person name="Uzum N."/>
            <person name="Avci A."/>
            <person name="Olgun K."/>
            <person name="Jablonski D."/>
            <person name="Guran C."/>
            <person name="Burcin Saticioglu I."/>
        </authorList>
    </citation>
    <scope>NUCLEOTIDE SEQUENCE [LARGE SCALE GENOMIC DNA]</scope>
    <source>
        <strain evidence="3">Faydin-H75</strain>
        <strain evidence="5">faydin-H76</strain>
    </source>
</reference>
<name>A0AA90PKR3_9HELI</name>
<feature type="compositionally biased region" description="Polar residues" evidence="1">
    <location>
        <begin position="472"/>
        <end position="482"/>
    </location>
</feature>
<keyword evidence="2" id="KW-0472">Membrane</keyword>
<evidence type="ECO:0008006" key="7">
    <source>
        <dbReference type="Google" id="ProtNLM"/>
    </source>
</evidence>
<protein>
    <recommendedName>
        <fullName evidence="7">TraG N-terminal Proteobacteria domain-containing protein</fullName>
    </recommendedName>
</protein>
<feature type="transmembrane region" description="Helical" evidence="2">
    <location>
        <begin position="109"/>
        <end position="130"/>
    </location>
</feature>
<dbReference type="EMBL" id="JAUYZK010000017">
    <property type="protein sequence ID" value="MDP2539806.1"/>
    <property type="molecule type" value="Genomic_DNA"/>
</dbReference>
<dbReference type="EMBL" id="JAUPEV010000016">
    <property type="protein sequence ID" value="MDO7253848.1"/>
    <property type="molecule type" value="Genomic_DNA"/>
</dbReference>
<feature type="compositionally biased region" description="Basic and acidic residues" evidence="1">
    <location>
        <begin position="446"/>
        <end position="467"/>
    </location>
</feature>
<dbReference type="RefSeq" id="WP_305517686.1">
    <property type="nucleotide sequence ID" value="NZ_JAUPEV010000016.1"/>
</dbReference>
<gene>
    <name evidence="3" type="ORF">Q5I04_08015</name>
    <name evidence="4" type="ORF">Q5I06_08475</name>
</gene>
<sequence length="835" mass="89089">MEIFMRKIPTLLNYFETIALSVFPFFLLSILATGGIRAIQMFAIYIGGMGGVVLNRVALALTHDFYTNITAKNLSSKVMGMSQSFVEGNSIETVYDQSYFNYLTEQSGLLGMASCGAAIIVTTVVIYGTWKAVTTLGAMYAQSIASQVQDATALKAQKIDSEVQQQMQKTTGESPLDMKLKQDLMKGIEQNNAAFVDLQKYNQAQQYSAGQIAQGTQQIASMTTLGQDAMDNGLGHAKALGTDQAVRQIGTAKGMMSSGVYDSDGNLNNNREANLYQQGLENQSRIGANKTIGVGKENLTTDKMNAIQYGAQAGVESEIASGRSLKNTYGTDLKGSARSGSKSFSEVSEINSTKSNIDSAANAAGTVANAKDGEDFWKKWFQEARNRATKRTSEELGAGESAGDQIEKLGGGTKGIKKLKNTARSLGNKQTDESIGSAEGYDAITKDGYDSTDKDGNKVHHDADPDAFKNSAKISTQAQGASVSKKLEGEKNKALEANENEKIETEKYNNDLLVKSNNGFDSIIKDIQGSLEKQKEIAFRGSDADTTDTLTREKLNKAISDKAEVAEDINMTNAMNAKTFENRKQKIQAKSSSDFLNNVSENIAAVDGLNYSQMASNVQAAQNLGILSQTGNITASGMQMHDVASASKYGDMMAQQKAWSNTGNQQKMIDDLMGIGVSRDNLKDLIKAKGNASAFAAEYKSKFGVVNINSMINGRRTAKSMSASGGAFEGGMFEGEHHAINTRTSLTGGYTANMGEAGTFGAVVGVKAQGDESLDAEKEAMQIWGVTKTAYNGVKDTIGIVKDIKSGFGLKDMKGNKGDTGTPTSGQGSGVKGDG</sequence>
<feature type="region of interest" description="Disordered" evidence="1">
    <location>
        <begin position="446"/>
        <end position="498"/>
    </location>
</feature>
<keyword evidence="2" id="KW-0812">Transmembrane</keyword>
<feature type="transmembrane region" description="Helical" evidence="2">
    <location>
        <begin position="12"/>
        <end position="32"/>
    </location>
</feature>
<keyword evidence="2" id="KW-1133">Transmembrane helix</keyword>
<comment type="caution">
    <text evidence="4">The sequence shown here is derived from an EMBL/GenBank/DDBJ whole genome shotgun (WGS) entry which is preliminary data.</text>
</comment>
<evidence type="ECO:0000313" key="5">
    <source>
        <dbReference type="Proteomes" id="UP001177258"/>
    </source>
</evidence>
<evidence type="ECO:0000313" key="4">
    <source>
        <dbReference type="EMBL" id="MDP2539806.1"/>
    </source>
</evidence>
<feature type="region of interest" description="Disordered" evidence="1">
    <location>
        <begin position="812"/>
        <end position="835"/>
    </location>
</feature>
<feature type="compositionally biased region" description="Basic and acidic residues" evidence="1">
    <location>
        <begin position="485"/>
        <end position="498"/>
    </location>
</feature>
<feature type="transmembrane region" description="Helical" evidence="2">
    <location>
        <begin position="38"/>
        <end position="59"/>
    </location>
</feature>